<sequence>MGLILLQLQEVSMTKLTAVTASLLVASVGAAFADDHVEVRYGNVYVNIYVPGTIEDEGVGPAIYGSTGLIAGILAGAIKRPPAAEAINVTLMITSGVAEETRDGSDEPVEANQVVASVLRPPGHPLADQVVTIDASADSIAAQFCDLILDTDCENTEVLNDFGVAVPREDALASDDSGAEVTGRLPNVNFGSPGSVSDSSYFLIPPAKVDGTLADDVPLPEQFDDSLFNRVTIQEAINNRVDAGAAGDANQSEITLDEPEAEPPVLGDPKHWFVVHCTAFSATDAAVAKAVARIRAEGRKNKAYSWLDSTGKELKAVSDLKDPRELATRTESTPYCPSIAGQAKPRYINLEVHYACSDQSNAAPTSAQYRAIPQFYKRAAAEYGPMHVTSHRHVDRGIKGAHSDPAPRTFSFDRLKSEFIAAGISVENVFFLSSAQQALPAWTEHKHFFPPDRNVALHKGPDDCR</sequence>
<name>H0FSX3_RHIML</name>
<accession>H0FSX3</accession>
<feature type="signal peptide" evidence="1">
    <location>
        <begin position="1"/>
        <end position="33"/>
    </location>
</feature>
<dbReference type="AlphaFoldDB" id="H0FSX3"/>
<gene>
    <name evidence="2" type="ORF">SM0020_01190</name>
</gene>
<evidence type="ECO:0008006" key="4">
    <source>
        <dbReference type="Google" id="ProtNLM"/>
    </source>
</evidence>
<proteinExistence type="predicted"/>
<organism evidence="2 3">
    <name type="scientific">Sinorhizobium meliloti CCNWSX0020</name>
    <dbReference type="NCBI Taxonomy" id="1107881"/>
    <lineage>
        <taxon>Bacteria</taxon>
        <taxon>Pseudomonadati</taxon>
        <taxon>Pseudomonadota</taxon>
        <taxon>Alphaproteobacteria</taxon>
        <taxon>Hyphomicrobiales</taxon>
        <taxon>Rhizobiaceae</taxon>
        <taxon>Sinorhizobium/Ensifer group</taxon>
        <taxon>Sinorhizobium</taxon>
    </lineage>
</organism>
<protein>
    <recommendedName>
        <fullName evidence="4">N-acetylmuramoyl-L-alanine amidase domain-containing protein</fullName>
    </recommendedName>
</protein>
<dbReference type="PATRIC" id="fig|1107881.3.peg.243"/>
<feature type="chain" id="PRO_5003533453" description="N-acetylmuramoyl-L-alanine amidase domain-containing protein" evidence="1">
    <location>
        <begin position="34"/>
        <end position="465"/>
    </location>
</feature>
<keyword evidence="1" id="KW-0732">Signal</keyword>
<evidence type="ECO:0000256" key="1">
    <source>
        <dbReference type="SAM" id="SignalP"/>
    </source>
</evidence>
<evidence type="ECO:0000313" key="2">
    <source>
        <dbReference type="EMBL" id="EHK80073.1"/>
    </source>
</evidence>
<dbReference type="Proteomes" id="UP000004038">
    <property type="component" value="Unassembled WGS sequence"/>
</dbReference>
<reference evidence="2 3" key="1">
    <citation type="journal article" date="2012" name="J. Bacteriol.">
        <title>Draft Genome Sequence of Sinorhizobium meliloti CCNWSX0020, a Nitrogen-Fixing Symbiont with Copper Tolerance Capability Isolated from Lead-Zinc Mine Tailings.</title>
        <authorList>
            <person name="Li Z."/>
            <person name="Ma Z."/>
            <person name="Hao X."/>
            <person name="Wei G."/>
        </authorList>
    </citation>
    <scope>NUCLEOTIDE SEQUENCE [LARGE SCALE GENOMIC DNA]</scope>
    <source>
        <strain evidence="2 3">CCNWSX0020</strain>
    </source>
</reference>
<dbReference type="EMBL" id="AGVV01000001">
    <property type="protein sequence ID" value="EHK80073.1"/>
    <property type="molecule type" value="Genomic_DNA"/>
</dbReference>
<evidence type="ECO:0000313" key="3">
    <source>
        <dbReference type="Proteomes" id="UP000004038"/>
    </source>
</evidence>